<dbReference type="InterPro" id="IPR015174">
    <property type="entry name" value="MIF4G-like_typ-2"/>
</dbReference>
<feature type="non-terminal residue" evidence="4">
    <location>
        <position position="1"/>
    </location>
</feature>
<dbReference type="SUPFAM" id="SSF48371">
    <property type="entry name" value="ARM repeat"/>
    <property type="match status" value="3"/>
</dbReference>
<dbReference type="GO" id="GO:0005634">
    <property type="term" value="C:nucleus"/>
    <property type="evidence" value="ECO:0007669"/>
    <property type="project" value="TreeGrafter"/>
</dbReference>
<proteinExistence type="predicted"/>
<sequence length="934" mass="105165">INLKNHGFVSQVVELLFRELKDALKSCHFDDAKYLVRFLSYAVSSNVVHPSSMLALYENFAEVTLDVCASSQARTDWYSYVVLYALPYSAHLLADHDASALNAVLSTISVYLSKRRTLHVRMLRVWDSDDPHPQEDYLSCLWAQISSMRSAGWKEHVLWKISDAFPALRESGQSCKFSQITPPDYDSEIVYPLPQVVFRMFDYTDVYSAEDEDTEQDNQASSTKAESSAATLPGAHTIERFLIDEQLHIILETMNFNRVLCARALLGLQTRARVALDYMIIEAIFADIFRLPKPPVRHGNLLFYASLLIQLCNEASNTMPLVLAQAAETLFDRLDTMKPVCAARFVEWFSFHLTNYQLQWSWQDWSRALSEPLMSPRRWLISETLRRLIRYSYHENVKQRLPRPFHPLLPPEPTPVNPYADASPRKLKAFNRVFEAFRDRRSPESLLDLIKRLTSRDGQDGSGEEEDPDEDSDAHSSRRSSSRHSSRSSSALERDKEEEEEEVKDRLKRRPHITASRRNPAGGRRSEARDGGRDDEDAEVVGVNDEASSITVDPLLRSGASVGRNASPPLLDDAGFVAAPGTAMLAAGSDATTGGTSGVGGGASRQLCVVPSVTSRPLELFMTALLYRAHKTISHTCSLLKRYSETFRFLASTVESQVEALHILQAVWVNQSQMVVVVSDYMCRNGLLDPEAIVRWAFSPYMTAFKGPLSPSSDFYVKPRILELHVWECLLHTLIRVGRRVAQINPKLEAAKESLEIQRHKSDSESSESEDEEDRGGRSKSISLRRDRDPGGHRRGRSRSSDESADGHERDSRRSVAVADKVASLEQERCEAVRSQCAVITLLLHRHVRLIDSVEEAAEEAAASGASAVEREAAGDMSSEELGFVSYWLKGRLMQTVLEHQDQLLPYMENLEALMSDVCPFVQEVFQSLRSLYA</sequence>
<dbReference type="GO" id="GO:0000339">
    <property type="term" value="F:RNA cap binding"/>
    <property type="evidence" value="ECO:0007669"/>
    <property type="project" value="InterPro"/>
</dbReference>
<feature type="compositionally biased region" description="Basic and acidic residues" evidence="1">
    <location>
        <begin position="799"/>
        <end position="814"/>
    </location>
</feature>
<feature type="compositionally biased region" description="Basic residues" evidence="1">
    <location>
        <begin position="477"/>
        <end position="486"/>
    </location>
</feature>
<dbReference type="InterPro" id="IPR015172">
    <property type="entry name" value="MIF4G-like_typ-1"/>
</dbReference>
<dbReference type="Pfam" id="PF09088">
    <property type="entry name" value="MIF4G_like"/>
    <property type="match status" value="1"/>
</dbReference>
<feature type="domain" description="MIF4G-like type 1" evidence="2">
    <location>
        <begin position="272"/>
        <end position="402"/>
    </location>
</feature>
<feature type="region of interest" description="Disordered" evidence="1">
    <location>
        <begin position="453"/>
        <end position="546"/>
    </location>
</feature>
<name>A0A0X3PML3_SCHSO</name>
<dbReference type="Gene3D" id="1.25.40.180">
    <property type="match status" value="3"/>
</dbReference>
<dbReference type="GO" id="GO:0005846">
    <property type="term" value="C:nuclear cap binding complex"/>
    <property type="evidence" value="ECO:0007669"/>
    <property type="project" value="InterPro"/>
</dbReference>
<dbReference type="AlphaFoldDB" id="A0A0X3PML3"/>
<dbReference type="EMBL" id="GEEE01010246">
    <property type="protein sequence ID" value="JAP52979.1"/>
    <property type="molecule type" value="Transcribed_RNA"/>
</dbReference>
<feature type="domain" description="MIF4G-like type 2" evidence="3">
    <location>
        <begin position="618"/>
        <end position="901"/>
    </location>
</feature>
<evidence type="ECO:0000256" key="1">
    <source>
        <dbReference type="SAM" id="MobiDB-lite"/>
    </source>
</evidence>
<evidence type="ECO:0000259" key="2">
    <source>
        <dbReference type="Pfam" id="PF09088"/>
    </source>
</evidence>
<dbReference type="InterPro" id="IPR027159">
    <property type="entry name" value="CBP80"/>
</dbReference>
<evidence type="ECO:0000259" key="3">
    <source>
        <dbReference type="Pfam" id="PF09090"/>
    </source>
</evidence>
<reference evidence="4" key="1">
    <citation type="submission" date="2016-01" db="EMBL/GenBank/DDBJ databases">
        <title>Reference transcriptome for the parasite Schistocephalus solidus: insights into the molecular evolution of parasitism.</title>
        <authorList>
            <person name="Hebert F.O."/>
            <person name="Grambauer S."/>
            <person name="Barber I."/>
            <person name="Landry C.R."/>
            <person name="Aubin-Horth N."/>
        </authorList>
    </citation>
    <scope>NUCLEOTIDE SEQUENCE</scope>
</reference>
<dbReference type="InterPro" id="IPR016024">
    <property type="entry name" value="ARM-type_fold"/>
</dbReference>
<dbReference type="GO" id="GO:0000184">
    <property type="term" value="P:nuclear-transcribed mRNA catabolic process, nonsense-mediated decay"/>
    <property type="evidence" value="ECO:0007669"/>
    <property type="project" value="TreeGrafter"/>
</dbReference>
<feature type="compositionally biased region" description="Acidic residues" evidence="1">
    <location>
        <begin position="462"/>
        <end position="472"/>
    </location>
</feature>
<dbReference type="PANTHER" id="PTHR12412">
    <property type="entry name" value="CAP BINDING PROTEIN"/>
    <property type="match status" value="1"/>
</dbReference>
<dbReference type="Pfam" id="PF09090">
    <property type="entry name" value="MIF4G_like_2"/>
    <property type="match status" value="1"/>
</dbReference>
<feature type="compositionally biased region" description="Basic and acidic residues" evidence="1">
    <location>
        <begin position="754"/>
        <end position="764"/>
    </location>
</feature>
<dbReference type="GO" id="GO:0003729">
    <property type="term" value="F:mRNA binding"/>
    <property type="evidence" value="ECO:0007669"/>
    <property type="project" value="TreeGrafter"/>
</dbReference>
<accession>A0A0X3PML3</accession>
<gene>
    <name evidence="4" type="primary">NCBP1</name>
    <name evidence="4" type="ORF">TR147517</name>
</gene>
<dbReference type="GO" id="GO:0006406">
    <property type="term" value="P:mRNA export from nucleus"/>
    <property type="evidence" value="ECO:0007669"/>
    <property type="project" value="InterPro"/>
</dbReference>
<evidence type="ECO:0000313" key="4">
    <source>
        <dbReference type="EMBL" id="JAP52979.1"/>
    </source>
</evidence>
<dbReference type="PANTHER" id="PTHR12412:SF2">
    <property type="entry name" value="NUCLEAR CAP-BINDING PROTEIN SUBUNIT 1"/>
    <property type="match status" value="1"/>
</dbReference>
<protein>
    <submittedName>
        <fullName evidence="4">Nuclear cap-binding protein subunit 1</fullName>
    </submittedName>
</protein>
<feature type="region of interest" description="Disordered" evidence="1">
    <location>
        <begin position="754"/>
        <end position="818"/>
    </location>
</feature>
<feature type="compositionally biased region" description="Acidic residues" evidence="1">
    <location>
        <begin position="765"/>
        <end position="774"/>
    </location>
</feature>
<organism evidence="4">
    <name type="scientific">Schistocephalus solidus</name>
    <name type="common">Tapeworm</name>
    <dbReference type="NCBI Taxonomy" id="70667"/>
    <lineage>
        <taxon>Eukaryota</taxon>
        <taxon>Metazoa</taxon>
        <taxon>Spiralia</taxon>
        <taxon>Lophotrochozoa</taxon>
        <taxon>Platyhelminthes</taxon>
        <taxon>Cestoda</taxon>
        <taxon>Eucestoda</taxon>
        <taxon>Diphyllobothriidea</taxon>
        <taxon>Diphyllobothriidae</taxon>
        <taxon>Schistocephalus</taxon>
    </lineage>
</organism>